<accession>I2FN92</accession>
<keyword evidence="3" id="KW-1185">Reference proteome</keyword>
<protein>
    <submittedName>
        <fullName evidence="2">Uncharacterized protein</fullName>
    </submittedName>
</protein>
<evidence type="ECO:0000256" key="1">
    <source>
        <dbReference type="SAM" id="Phobius"/>
    </source>
</evidence>
<dbReference type="HOGENOM" id="CLU_2485000_0_0_1"/>
<reference evidence="2 3" key="1">
    <citation type="journal article" date="2012" name="Plant Cell">
        <title>Genome comparison of barley and maize smut fungi reveals targeted loss of RNA silencing components and species-specific presence of transposable elements.</title>
        <authorList>
            <person name="Laurie J.D."/>
            <person name="Ali S."/>
            <person name="Linning R."/>
            <person name="Mannhaupt G."/>
            <person name="Wong P."/>
            <person name="Gueldener U."/>
            <person name="Muensterkoetter M."/>
            <person name="Moore R."/>
            <person name="Kahmann R."/>
            <person name="Bakkeren G."/>
            <person name="Schirawski J."/>
        </authorList>
    </citation>
    <scope>NUCLEOTIDE SEQUENCE [LARGE SCALE GENOMIC DNA]</scope>
    <source>
        <strain evidence="3">Uh4875-4</strain>
    </source>
</reference>
<proteinExistence type="predicted"/>
<comment type="caution">
    <text evidence="2">The sequence shown here is derived from an EMBL/GenBank/DDBJ whole genome shotgun (WGS) entry which is preliminary data.</text>
</comment>
<evidence type="ECO:0000313" key="2">
    <source>
        <dbReference type="EMBL" id="CCF48385.1"/>
    </source>
</evidence>
<keyword evidence="1" id="KW-0472">Membrane</keyword>
<evidence type="ECO:0000313" key="3">
    <source>
        <dbReference type="Proteomes" id="UP000006174"/>
    </source>
</evidence>
<keyword evidence="1" id="KW-1133">Transmembrane helix</keyword>
<keyword evidence="1" id="KW-0812">Transmembrane</keyword>
<dbReference type="EMBL" id="CAGI01000134">
    <property type="protein sequence ID" value="CCF48385.1"/>
    <property type="molecule type" value="Genomic_DNA"/>
</dbReference>
<organism evidence="2 3">
    <name type="scientific">Ustilago hordei</name>
    <name type="common">Barley covered smut fungus</name>
    <dbReference type="NCBI Taxonomy" id="120017"/>
    <lineage>
        <taxon>Eukaryota</taxon>
        <taxon>Fungi</taxon>
        <taxon>Dikarya</taxon>
        <taxon>Basidiomycota</taxon>
        <taxon>Ustilaginomycotina</taxon>
        <taxon>Ustilaginomycetes</taxon>
        <taxon>Ustilaginales</taxon>
        <taxon>Ustilaginaceae</taxon>
        <taxon>Ustilago</taxon>
    </lineage>
</organism>
<name>I2FN92_USTHO</name>
<gene>
    <name evidence="2" type="ORF">UHOR_13210</name>
</gene>
<feature type="transmembrane region" description="Helical" evidence="1">
    <location>
        <begin position="6"/>
        <end position="28"/>
    </location>
</feature>
<sequence length="87" mass="9799">MTTTTYFIVFLAYVSSLHLGVSAVVRAYRLRCRRIFNYSSSTLCPFTKSRCAGAVRIVRLICSEFCVLGSGFASQLVRARDYDPVRC</sequence>
<dbReference type="Proteomes" id="UP000006174">
    <property type="component" value="Unassembled WGS sequence"/>
</dbReference>
<dbReference type="AlphaFoldDB" id="I2FN92"/>